<protein>
    <submittedName>
        <fullName evidence="1">Uncharacterized protein</fullName>
    </submittedName>
</protein>
<dbReference type="EMBL" id="LNIX01000001">
    <property type="protein sequence ID" value="OXA62121.1"/>
    <property type="molecule type" value="Genomic_DNA"/>
</dbReference>
<dbReference type="AlphaFoldDB" id="A0A226EZ51"/>
<accession>A0A226EZ51</accession>
<sequence>MATTFAVNLLHPSILNFQSCILTESLVKELECKNGEEFFETFVSIGLSSRGSRVLGRCCKSRLLDGFSLIQCDSRVEELMFSSNNAHDEEADGKYGKVCWEELELARHLGWRLKMNGSKANSGFDVDEDEPESSVRFNDALCCTSKDIRMLKSSTIKKMRLTVISDAPLSDFLYETNHKMTSRTTEEKSSSFSMTKTFHQQEGEETTAEGMSKFHTPSATGTFCTWKLLREKIRQIFQSYEIHVRSNVLVDLRGCPLAGKKGSLGCPSFSFVFVEECNFRGEEEDAENDIGKVASKTEILINHVHHISHYKRQEEVATTTESGPAHNEDQVFGVENAQKVLTSLIEMQQRNKSESDSENGKCFPLMNNFHSHGLLIGK</sequence>
<keyword evidence="2" id="KW-1185">Reference proteome</keyword>
<comment type="caution">
    <text evidence="1">The sequence shown here is derived from an EMBL/GenBank/DDBJ whole genome shotgun (WGS) entry which is preliminary data.</text>
</comment>
<dbReference type="Proteomes" id="UP000198287">
    <property type="component" value="Unassembled WGS sequence"/>
</dbReference>
<dbReference type="OrthoDB" id="27435at2759"/>
<organism evidence="1 2">
    <name type="scientific">Folsomia candida</name>
    <name type="common">Springtail</name>
    <dbReference type="NCBI Taxonomy" id="158441"/>
    <lineage>
        <taxon>Eukaryota</taxon>
        <taxon>Metazoa</taxon>
        <taxon>Ecdysozoa</taxon>
        <taxon>Arthropoda</taxon>
        <taxon>Hexapoda</taxon>
        <taxon>Collembola</taxon>
        <taxon>Entomobryomorpha</taxon>
        <taxon>Isotomoidea</taxon>
        <taxon>Isotomidae</taxon>
        <taxon>Proisotominae</taxon>
        <taxon>Folsomia</taxon>
    </lineage>
</organism>
<evidence type="ECO:0000313" key="1">
    <source>
        <dbReference type="EMBL" id="OXA62121.1"/>
    </source>
</evidence>
<reference evidence="1 2" key="1">
    <citation type="submission" date="2015-12" db="EMBL/GenBank/DDBJ databases">
        <title>The genome of Folsomia candida.</title>
        <authorList>
            <person name="Faddeeva A."/>
            <person name="Derks M.F."/>
            <person name="Anvar Y."/>
            <person name="Smit S."/>
            <person name="Van Straalen N."/>
            <person name="Roelofs D."/>
        </authorList>
    </citation>
    <scope>NUCLEOTIDE SEQUENCE [LARGE SCALE GENOMIC DNA]</scope>
    <source>
        <strain evidence="1 2">VU population</strain>
        <tissue evidence="1">Whole body</tissue>
    </source>
</reference>
<proteinExistence type="predicted"/>
<gene>
    <name evidence="1" type="ORF">Fcan01_02330</name>
</gene>
<evidence type="ECO:0000313" key="2">
    <source>
        <dbReference type="Proteomes" id="UP000198287"/>
    </source>
</evidence>
<name>A0A226EZ51_FOLCA</name>